<accession>A0A975U0P8</accession>
<keyword evidence="2" id="KW-1185">Reference proteome</keyword>
<dbReference type="KEGG" id="elio:KO353_12590"/>
<protein>
    <submittedName>
        <fullName evidence="1">Uncharacterized protein</fullName>
    </submittedName>
</protein>
<evidence type="ECO:0000313" key="1">
    <source>
        <dbReference type="EMBL" id="QXM24104.1"/>
    </source>
</evidence>
<gene>
    <name evidence="1" type="ORF">KO353_12590</name>
</gene>
<proteinExistence type="predicted"/>
<evidence type="ECO:0000313" key="2">
    <source>
        <dbReference type="Proteomes" id="UP000694001"/>
    </source>
</evidence>
<dbReference type="AlphaFoldDB" id="A0A975U0P8"/>
<name>A0A975U0P8_9PROT</name>
<reference evidence="1" key="1">
    <citation type="submission" date="2021-06" db="EMBL/GenBank/DDBJ databases">
        <title>Elioraea tepida, sp. nov., a moderately thermophilic aerobic anoxygenic phototrophic bacterium isolated from an alkaline siliceous hot spring mat community in Yellowstone National Park, WY, USA.</title>
        <authorList>
            <person name="Saini M.K."/>
            <person name="Yoshida S."/>
            <person name="Sebastian A."/>
            <person name="Hirose S."/>
            <person name="Hara E."/>
            <person name="Tamaki H."/>
            <person name="Soulier N.T."/>
            <person name="Albert I."/>
            <person name="Hanada S."/>
            <person name="Bryant D.A."/>
            <person name="Tank M."/>
        </authorList>
    </citation>
    <scope>NUCLEOTIDE SEQUENCE</scope>
    <source>
        <strain evidence="1">MS-P2</strain>
    </source>
</reference>
<dbReference type="RefSeq" id="WP_218285072.1">
    <property type="nucleotide sequence ID" value="NZ_CP076448.1"/>
</dbReference>
<organism evidence="1 2">
    <name type="scientific">Elioraea tepida</name>
    <dbReference type="NCBI Taxonomy" id="2843330"/>
    <lineage>
        <taxon>Bacteria</taxon>
        <taxon>Pseudomonadati</taxon>
        <taxon>Pseudomonadota</taxon>
        <taxon>Alphaproteobacteria</taxon>
        <taxon>Acetobacterales</taxon>
        <taxon>Elioraeaceae</taxon>
        <taxon>Elioraea</taxon>
    </lineage>
</organism>
<dbReference type="Proteomes" id="UP000694001">
    <property type="component" value="Chromosome"/>
</dbReference>
<dbReference type="EMBL" id="CP076448">
    <property type="protein sequence ID" value="QXM24104.1"/>
    <property type="molecule type" value="Genomic_DNA"/>
</dbReference>
<sequence length="94" mass="11012">MPYANQIWLYCEPLMRPGALTRLFVRFDEMLAERSFLAMRREIVEATVVEARRLRLTKEEQILRDGGTREDWLESISGWWNRFGDSGAALICDS</sequence>